<dbReference type="GO" id="GO:0005886">
    <property type="term" value="C:plasma membrane"/>
    <property type="evidence" value="ECO:0007669"/>
    <property type="project" value="UniProtKB-SubCell"/>
</dbReference>
<keyword evidence="5 10" id="KW-0762">Sugar transport</keyword>
<dbReference type="OrthoDB" id="409725at2759"/>
<dbReference type="Pfam" id="PF03083">
    <property type="entry name" value="MtN3_slv"/>
    <property type="match status" value="2"/>
</dbReference>
<feature type="transmembrane region" description="Helical" evidence="10">
    <location>
        <begin position="115"/>
        <end position="136"/>
    </location>
</feature>
<accession>A0A3S3PX11</accession>
<keyword evidence="3 10" id="KW-0813">Transport</keyword>
<feature type="transmembrane region" description="Helical" evidence="10">
    <location>
        <begin position="89"/>
        <end position="109"/>
    </location>
</feature>
<evidence type="ECO:0000256" key="2">
    <source>
        <dbReference type="ARBA" id="ARBA00007809"/>
    </source>
</evidence>
<keyword evidence="7" id="KW-0677">Repeat</keyword>
<reference evidence="11 12" key="1">
    <citation type="journal article" date="2019" name="Nat. Plants">
        <title>Stout camphor tree genome fills gaps in understanding of flowering plant genome evolution.</title>
        <authorList>
            <person name="Chaw S.M."/>
            <person name="Liu Y.C."/>
            <person name="Wu Y.W."/>
            <person name="Wang H.Y."/>
            <person name="Lin C.I."/>
            <person name="Wu C.S."/>
            <person name="Ke H.M."/>
            <person name="Chang L.Y."/>
            <person name="Hsu C.Y."/>
            <person name="Yang H.T."/>
            <person name="Sudianto E."/>
            <person name="Hsu M.H."/>
            <person name="Wu K.P."/>
            <person name="Wang L.N."/>
            <person name="Leebens-Mack J.H."/>
            <person name="Tsai I.J."/>
        </authorList>
    </citation>
    <scope>NUCLEOTIDE SEQUENCE [LARGE SCALE GENOMIC DNA]</scope>
    <source>
        <strain evidence="12">cv. Chaw 1501</strain>
        <tissue evidence="11">Young leaves</tissue>
    </source>
</reference>
<keyword evidence="6 10" id="KW-0812">Transmembrane</keyword>
<feature type="transmembrane region" description="Helical" evidence="10">
    <location>
        <begin position="54"/>
        <end position="77"/>
    </location>
</feature>
<feature type="transmembrane region" description="Helical" evidence="10">
    <location>
        <begin position="148"/>
        <end position="170"/>
    </location>
</feature>
<dbReference type="Proteomes" id="UP000283530">
    <property type="component" value="Unassembled WGS sequence"/>
</dbReference>
<dbReference type="FunFam" id="1.20.1280.290:FF:000003">
    <property type="entry name" value="Bidirectional sugar transporter SWEET"/>
    <property type="match status" value="1"/>
</dbReference>
<feature type="transmembrane region" description="Helical" evidence="10">
    <location>
        <begin position="176"/>
        <end position="197"/>
    </location>
</feature>
<keyword evidence="4" id="KW-1003">Cell membrane</keyword>
<evidence type="ECO:0000256" key="7">
    <source>
        <dbReference type="ARBA" id="ARBA00022737"/>
    </source>
</evidence>
<feature type="transmembrane region" description="Helical" evidence="10">
    <location>
        <begin position="12"/>
        <end position="34"/>
    </location>
</feature>
<dbReference type="EMBL" id="QPKB01000001">
    <property type="protein sequence ID" value="RWR74483.1"/>
    <property type="molecule type" value="Genomic_DNA"/>
</dbReference>
<evidence type="ECO:0000256" key="3">
    <source>
        <dbReference type="ARBA" id="ARBA00022448"/>
    </source>
</evidence>
<comment type="caution">
    <text evidence="11">The sequence shown here is derived from an EMBL/GenBank/DDBJ whole genome shotgun (WGS) entry which is preliminary data.</text>
</comment>
<dbReference type="PANTHER" id="PTHR10791">
    <property type="entry name" value="RAG1-ACTIVATING PROTEIN 1"/>
    <property type="match status" value="1"/>
</dbReference>
<gene>
    <name evidence="11" type="ORF">CKAN_00281200</name>
</gene>
<dbReference type="AlphaFoldDB" id="A0A3S3PX11"/>
<dbReference type="Gene3D" id="1.20.1280.290">
    <property type="match status" value="2"/>
</dbReference>
<keyword evidence="8 10" id="KW-1133">Transmembrane helix</keyword>
<dbReference type="GO" id="GO:0051119">
    <property type="term" value="F:sugar transmembrane transporter activity"/>
    <property type="evidence" value="ECO:0007669"/>
    <property type="project" value="InterPro"/>
</dbReference>
<evidence type="ECO:0000256" key="5">
    <source>
        <dbReference type="ARBA" id="ARBA00022597"/>
    </source>
</evidence>
<evidence type="ECO:0000256" key="1">
    <source>
        <dbReference type="ARBA" id="ARBA00004651"/>
    </source>
</evidence>
<comment type="function">
    <text evidence="10">Mediates both low-affinity uptake and efflux of sugar across the membrane.</text>
</comment>
<keyword evidence="9 10" id="KW-0472">Membrane</keyword>
<dbReference type="InterPro" id="IPR004316">
    <property type="entry name" value="SWEET_rpt"/>
</dbReference>
<comment type="caution">
    <text evidence="10">Lacks conserved residue(s) required for the propagation of feature annotation.</text>
</comment>
<sequence length="270" mass="30288">MAIFNIQDPWALTFGVLGNFISFMVYLAPLPTFYRVYKKKSTEGFQSVPYGDDVLLVTINSVGCFIETTYIAMYIGYAPRRARIFTSKLLMLLNIGVFGLILLLTQLLAKGPRRIRVLGWVCVAFSVSVFAAPLSIMRLVIRTKSVEFMPFFLSFFLTLSAVMWFSYGFFQKDIYIALPNVLGFAFGIIQMILYAIYRRHAKKVTLEQKLPEQAIDIAKLSAPGVHPIATQSEEINMIMEGLSQDAPTARAGDKSMASPNEILMIKCGEV</sequence>
<comment type="similarity">
    <text evidence="2 10">Belongs to the SWEET sugar transporter family.</text>
</comment>
<evidence type="ECO:0000313" key="11">
    <source>
        <dbReference type="EMBL" id="RWR74483.1"/>
    </source>
</evidence>
<dbReference type="InterPro" id="IPR047664">
    <property type="entry name" value="SWEET"/>
</dbReference>
<dbReference type="PANTHER" id="PTHR10791:SF22">
    <property type="entry name" value="BIDIRECTIONAL SUGAR TRANSPORTER SWEET11"/>
    <property type="match status" value="1"/>
</dbReference>
<protein>
    <recommendedName>
        <fullName evidence="10">Bidirectional sugar transporter SWEET</fullName>
    </recommendedName>
</protein>
<evidence type="ECO:0000256" key="10">
    <source>
        <dbReference type="RuleBase" id="RU910715"/>
    </source>
</evidence>
<evidence type="ECO:0000256" key="8">
    <source>
        <dbReference type="ARBA" id="ARBA00022989"/>
    </source>
</evidence>
<comment type="subcellular location">
    <subcellularLocation>
        <location evidence="1">Cell membrane</location>
        <topology evidence="1">Multi-pass membrane protein</topology>
    </subcellularLocation>
</comment>
<evidence type="ECO:0000256" key="9">
    <source>
        <dbReference type="ARBA" id="ARBA00023136"/>
    </source>
</evidence>
<proteinExistence type="inferred from homology"/>
<evidence type="ECO:0000256" key="6">
    <source>
        <dbReference type="ARBA" id="ARBA00022692"/>
    </source>
</evidence>
<evidence type="ECO:0000256" key="4">
    <source>
        <dbReference type="ARBA" id="ARBA00022475"/>
    </source>
</evidence>
<organism evidence="11 12">
    <name type="scientific">Cinnamomum micranthum f. kanehirae</name>
    <dbReference type="NCBI Taxonomy" id="337451"/>
    <lineage>
        <taxon>Eukaryota</taxon>
        <taxon>Viridiplantae</taxon>
        <taxon>Streptophyta</taxon>
        <taxon>Embryophyta</taxon>
        <taxon>Tracheophyta</taxon>
        <taxon>Spermatophyta</taxon>
        <taxon>Magnoliopsida</taxon>
        <taxon>Magnoliidae</taxon>
        <taxon>Laurales</taxon>
        <taxon>Lauraceae</taxon>
        <taxon>Cinnamomum</taxon>
    </lineage>
</organism>
<evidence type="ECO:0000313" key="12">
    <source>
        <dbReference type="Proteomes" id="UP000283530"/>
    </source>
</evidence>
<keyword evidence="12" id="KW-1185">Reference proteome</keyword>
<name>A0A3S3PX11_9MAGN</name>